<dbReference type="RefSeq" id="WP_149524060.1">
    <property type="nucleotide sequence ID" value="NZ_VTOU01000006.1"/>
</dbReference>
<evidence type="ECO:0000256" key="1">
    <source>
        <dbReference type="SAM" id="SignalP"/>
    </source>
</evidence>
<dbReference type="Gene3D" id="3.40.190.10">
    <property type="entry name" value="Periplasmic binding protein-like II"/>
    <property type="match status" value="2"/>
</dbReference>
<comment type="caution">
    <text evidence="2">The sequence shown here is derived from an EMBL/GenBank/DDBJ whole genome shotgun (WGS) entry which is preliminary data.</text>
</comment>
<proteinExistence type="predicted"/>
<feature type="signal peptide" evidence="1">
    <location>
        <begin position="1"/>
        <end position="20"/>
    </location>
</feature>
<protein>
    <submittedName>
        <fullName evidence="2">ABC transporter substrate-binding protein</fullName>
    </submittedName>
</protein>
<reference evidence="2 3" key="1">
    <citation type="submission" date="2019-08" db="EMBL/GenBank/DDBJ databases">
        <authorList>
            <person name="Wang G."/>
            <person name="Xu Z."/>
        </authorList>
    </citation>
    <scope>NUCLEOTIDE SEQUENCE [LARGE SCALE GENOMIC DNA]</scope>
    <source>
        <strain evidence="2 3">ZX</strain>
    </source>
</reference>
<dbReference type="AlphaFoldDB" id="A0A5D9C3B2"/>
<dbReference type="CDD" id="cd13519">
    <property type="entry name" value="PBP2_PEB3_AcfC"/>
    <property type="match status" value="1"/>
</dbReference>
<name>A0A5D9C3B2_9SPHN</name>
<feature type="chain" id="PRO_5023001192" evidence="1">
    <location>
        <begin position="21"/>
        <end position="249"/>
    </location>
</feature>
<keyword evidence="3" id="KW-1185">Reference proteome</keyword>
<dbReference type="Proteomes" id="UP000322077">
    <property type="component" value="Unassembled WGS sequence"/>
</dbReference>
<keyword evidence="1" id="KW-0732">Signal</keyword>
<evidence type="ECO:0000313" key="2">
    <source>
        <dbReference type="EMBL" id="TZG24451.1"/>
    </source>
</evidence>
<dbReference type="Pfam" id="PF13531">
    <property type="entry name" value="SBP_bac_11"/>
    <property type="match status" value="1"/>
</dbReference>
<sequence>MKSLLLAAVAAATMALPASAETIHVYGPGGPAPAMKEAAATFGKANGVEVIVTAGPTPEWSDAMKADGDVIYSGSEVMMSDFVATFAGAIMPATVTPLYMRPAGILVRPGNPKHIRGFADLLKPGIKIAVVDGAGQQGMWEDIAGKDGDIATLKTFRGNIVLYAKNTALGLKGWKADPSIDAWVTFPIWAKANPGVADVVPLEANRRVYRDAGVALTARGNDKPGAMAFVRFLSSPQGAAIFRKWGWQQ</sequence>
<evidence type="ECO:0000313" key="3">
    <source>
        <dbReference type="Proteomes" id="UP000322077"/>
    </source>
</evidence>
<gene>
    <name evidence="2" type="ORF">FYJ91_19880</name>
</gene>
<organism evidence="2 3">
    <name type="scientific">Sphingomonas montanisoli</name>
    <dbReference type="NCBI Taxonomy" id="2606412"/>
    <lineage>
        <taxon>Bacteria</taxon>
        <taxon>Pseudomonadati</taxon>
        <taxon>Pseudomonadota</taxon>
        <taxon>Alphaproteobacteria</taxon>
        <taxon>Sphingomonadales</taxon>
        <taxon>Sphingomonadaceae</taxon>
        <taxon>Sphingomonas</taxon>
    </lineage>
</organism>
<dbReference type="EMBL" id="VTOU01000006">
    <property type="protein sequence ID" value="TZG24451.1"/>
    <property type="molecule type" value="Genomic_DNA"/>
</dbReference>
<accession>A0A5D9C3B2</accession>
<dbReference type="SUPFAM" id="SSF53850">
    <property type="entry name" value="Periplasmic binding protein-like II"/>
    <property type="match status" value="1"/>
</dbReference>